<comment type="caution">
    <text evidence="9">The sequence shown here is derived from an EMBL/GenBank/DDBJ whole genome shotgun (WGS) entry which is preliminary data.</text>
</comment>
<evidence type="ECO:0000313" key="10">
    <source>
        <dbReference type="Proteomes" id="UP000256388"/>
    </source>
</evidence>
<comment type="pathway">
    <text evidence="8">Amino-acid biosynthesis; L-lysine biosynthesis via AAA pathway; L-lysine from L-alpha-aminoadipate (Thermus route): step 5/5.</text>
</comment>
<comment type="function">
    <text evidence="8">Catalyzes the release of L-lysine from [LysW]-gamma-L-lysine.</text>
</comment>
<keyword evidence="1 8" id="KW-0963">Cytoplasm</keyword>
<dbReference type="PANTHER" id="PTHR43808:SF28">
    <property type="entry name" value="[LYSW]-LYSINE_[LYSW]-ORNITHINE HYDROLASE"/>
    <property type="match status" value="1"/>
</dbReference>
<feature type="binding site" evidence="8">
    <location>
        <position position="140"/>
    </location>
    <ligand>
        <name>Zn(2+)</name>
        <dbReference type="ChEBI" id="CHEBI:29105"/>
        <label>1</label>
    </ligand>
</feature>
<evidence type="ECO:0000256" key="6">
    <source>
        <dbReference type="ARBA" id="ARBA00023154"/>
    </source>
</evidence>
<dbReference type="GO" id="GO:0008270">
    <property type="term" value="F:zinc ion binding"/>
    <property type="evidence" value="ECO:0007669"/>
    <property type="project" value="UniProtKB-UniRule"/>
</dbReference>
<feature type="binding site" evidence="8">
    <location>
        <position position="86"/>
    </location>
    <ligand>
        <name>Zn(2+)</name>
        <dbReference type="ChEBI" id="CHEBI:29105"/>
        <label>1</label>
    </ligand>
</feature>
<organism evidence="9 10">
    <name type="scientific">Pelolinea submarina</name>
    <dbReference type="NCBI Taxonomy" id="913107"/>
    <lineage>
        <taxon>Bacteria</taxon>
        <taxon>Bacillati</taxon>
        <taxon>Chloroflexota</taxon>
        <taxon>Anaerolineae</taxon>
        <taxon>Anaerolineales</taxon>
        <taxon>Anaerolineaceae</taxon>
        <taxon>Pelolinea</taxon>
    </lineage>
</organism>
<dbReference type="PANTHER" id="PTHR43808">
    <property type="entry name" value="ACETYLORNITHINE DEACETYLASE"/>
    <property type="match status" value="1"/>
</dbReference>
<dbReference type="EC" id="3.5.1.130" evidence="8"/>
<keyword evidence="6 8" id="KW-0457">Lysine biosynthesis</keyword>
<dbReference type="OrthoDB" id="9792335at2"/>
<dbReference type="RefSeq" id="WP_116224321.1">
    <property type="nucleotide sequence ID" value="NZ_AP018437.1"/>
</dbReference>
<evidence type="ECO:0000256" key="8">
    <source>
        <dbReference type="HAMAP-Rule" id="MF_01120"/>
    </source>
</evidence>
<dbReference type="GO" id="GO:0005737">
    <property type="term" value="C:cytoplasm"/>
    <property type="evidence" value="ECO:0007669"/>
    <property type="project" value="UniProtKB-SubCell"/>
</dbReference>
<feature type="binding site" evidence="8">
    <location>
        <position position="86"/>
    </location>
    <ligand>
        <name>Zn(2+)</name>
        <dbReference type="ChEBI" id="CHEBI:29105"/>
        <label>2</label>
    </ligand>
</feature>
<evidence type="ECO:0000256" key="7">
    <source>
        <dbReference type="ARBA" id="ARBA00023285"/>
    </source>
</evidence>
<dbReference type="UniPathway" id="UPA00033">
    <property type="reaction ID" value="UER00039"/>
</dbReference>
<dbReference type="InterPro" id="IPR002933">
    <property type="entry name" value="Peptidase_M20"/>
</dbReference>
<evidence type="ECO:0000256" key="1">
    <source>
        <dbReference type="ARBA" id="ARBA00022490"/>
    </source>
</evidence>
<dbReference type="Gene3D" id="3.40.630.10">
    <property type="entry name" value="Zn peptidases"/>
    <property type="match status" value="2"/>
</dbReference>
<comment type="cofactor">
    <cofactor evidence="8">
        <name>Zn(2+)</name>
        <dbReference type="ChEBI" id="CHEBI:29105"/>
    </cofactor>
    <cofactor evidence="8">
        <name>Co(2+)</name>
        <dbReference type="ChEBI" id="CHEBI:48828"/>
    </cofactor>
    <text evidence="8">Binds 2 Zn(2+) or Co(2+) ions per subunit.</text>
</comment>
<evidence type="ECO:0000256" key="5">
    <source>
        <dbReference type="ARBA" id="ARBA00022833"/>
    </source>
</evidence>
<feature type="binding site" evidence="8">
    <location>
        <position position="118"/>
    </location>
    <ligand>
        <name>Zn(2+)</name>
        <dbReference type="ChEBI" id="CHEBI:29105"/>
        <label>2</label>
    </ligand>
</feature>
<gene>
    <name evidence="8" type="primary">lysK</name>
    <name evidence="9" type="ORF">DFR64_1062</name>
</gene>
<keyword evidence="7 8" id="KW-0170">Cobalt</keyword>
<reference evidence="9 10" key="1">
    <citation type="submission" date="2018-08" db="EMBL/GenBank/DDBJ databases">
        <title>Genomic Encyclopedia of Type Strains, Phase IV (KMG-IV): sequencing the most valuable type-strain genomes for metagenomic binning, comparative biology and taxonomic classification.</title>
        <authorList>
            <person name="Goeker M."/>
        </authorList>
    </citation>
    <scope>NUCLEOTIDE SEQUENCE [LARGE SCALE GENOMIC DNA]</scope>
    <source>
        <strain evidence="9 10">DSM 23923</strain>
    </source>
</reference>
<sequence>MAHETLIGLVSQYSPSGLEQKAAEWLTERMQSLGYSHSFIDGAGNAVGIMGDGPRQVVLLGHIDTVPGNIPVKVNEGVLFGRGAVDAKGPLACFTDAVSQLGEVEGWQFVVIGAVDEERNSCGARFAVTKYRPEFTVIGEPNHWNRVALGYKGVAWSEITVRRSQTHSAGILRTASEALVKTWLAVQEFAGKYNQDKPRVFDQILLTLRGLQSGEDDFWQWATLQLDTRLPPGISPEEWYTWLKEVCGDAEVERKGFAVPAHVCDKNTPLVRAFLSSIRAQGGTPAFVYKTGTADLNTVMPTWQCPALVYGPGDSTLDHTLDEQVSLEEYEQAVQVLVGALTKLSA</sequence>
<feature type="binding site" evidence="8">
    <location>
        <position position="62"/>
    </location>
    <ligand>
        <name>Zn(2+)</name>
        <dbReference type="ChEBI" id="CHEBI:29105"/>
        <label>1</label>
    </ligand>
</feature>
<keyword evidence="4 8" id="KW-0378">Hydrolase</keyword>
<name>A0A347ZSG7_9CHLR</name>
<accession>A0A347ZSG7</accession>
<comment type="similarity">
    <text evidence="8">Belongs to the peptidase M20A family. LysK subfamily.</text>
</comment>
<feature type="active site" evidence="8">
    <location>
        <position position="64"/>
    </location>
</feature>
<proteinExistence type="inferred from homology"/>
<protein>
    <recommendedName>
        <fullName evidence="8">Putative [LysW]-lysine hydrolase</fullName>
        <ecNumber evidence="8">3.5.1.130</ecNumber>
    </recommendedName>
</protein>
<dbReference type="EMBL" id="QUMS01000001">
    <property type="protein sequence ID" value="REG11185.1"/>
    <property type="molecule type" value="Genomic_DNA"/>
</dbReference>
<keyword evidence="3 8" id="KW-0479">Metal-binding</keyword>
<dbReference type="InterPro" id="IPR010175">
    <property type="entry name" value="LysK"/>
</dbReference>
<keyword evidence="10" id="KW-1185">Reference proteome</keyword>
<dbReference type="Pfam" id="PF01546">
    <property type="entry name" value="Peptidase_M20"/>
    <property type="match status" value="1"/>
</dbReference>
<keyword evidence="2 8" id="KW-0028">Amino-acid biosynthesis</keyword>
<evidence type="ECO:0000313" key="9">
    <source>
        <dbReference type="EMBL" id="REG11185.1"/>
    </source>
</evidence>
<evidence type="ECO:0000256" key="3">
    <source>
        <dbReference type="ARBA" id="ARBA00022723"/>
    </source>
</evidence>
<dbReference type="InterPro" id="IPR050072">
    <property type="entry name" value="Peptidase_M20A"/>
</dbReference>
<comment type="subcellular location">
    <subcellularLocation>
        <location evidence="8">Cytoplasm</location>
    </subcellularLocation>
</comment>
<dbReference type="GO" id="GO:0019878">
    <property type="term" value="P:lysine biosynthetic process via aminoadipic acid"/>
    <property type="evidence" value="ECO:0007669"/>
    <property type="project" value="UniProtKB-UniRule"/>
</dbReference>
<dbReference type="AlphaFoldDB" id="A0A347ZSG7"/>
<evidence type="ECO:0000256" key="2">
    <source>
        <dbReference type="ARBA" id="ARBA00022605"/>
    </source>
</evidence>
<keyword evidence="5 8" id="KW-0862">Zinc</keyword>
<dbReference type="Proteomes" id="UP000256388">
    <property type="component" value="Unassembled WGS sequence"/>
</dbReference>
<evidence type="ECO:0000256" key="4">
    <source>
        <dbReference type="ARBA" id="ARBA00022801"/>
    </source>
</evidence>
<dbReference type="GO" id="GO:0050897">
    <property type="term" value="F:cobalt ion binding"/>
    <property type="evidence" value="ECO:0007669"/>
    <property type="project" value="UniProtKB-UniRule"/>
</dbReference>
<comment type="catalytic activity">
    <reaction evidence="8">
        <text>[amino-group carrier protein]-C-terminal-gamma-(L-lysyl)-L-glutamate + H2O = [amino-group carrier protein]-C-terminal-L-glutamate + L-lysine</text>
        <dbReference type="Rhea" id="RHEA:48684"/>
        <dbReference type="Rhea" id="RHEA-COMP:9693"/>
        <dbReference type="Rhea" id="RHEA-COMP:9715"/>
        <dbReference type="ChEBI" id="CHEBI:15377"/>
        <dbReference type="ChEBI" id="CHEBI:32551"/>
        <dbReference type="ChEBI" id="CHEBI:78525"/>
        <dbReference type="ChEBI" id="CHEBI:78526"/>
        <dbReference type="EC" id="3.5.1.130"/>
    </reaction>
</comment>
<dbReference type="SUPFAM" id="SSF53187">
    <property type="entry name" value="Zn-dependent exopeptidases"/>
    <property type="match status" value="1"/>
</dbReference>
<dbReference type="NCBIfam" id="TIGR01902">
    <property type="entry name" value="dapE-lys-deAc"/>
    <property type="match status" value="1"/>
</dbReference>
<dbReference type="GO" id="GO:0016811">
    <property type="term" value="F:hydrolase activity, acting on carbon-nitrogen (but not peptide) bonds, in linear amides"/>
    <property type="evidence" value="ECO:0007669"/>
    <property type="project" value="UniProtKB-UniRule"/>
</dbReference>
<dbReference type="HAMAP" id="MF_01120">
    <property type="entry name" value="LysK"/>
    <property type="match status" value="1"/>
</dbReference>
<feature type="binding site" evidence="8">
    <location>
        <position position="319"/>
    </location>
    <ligand>
        <name>Zn(2+)</name>
        <dbReference type="ChEBI" id="CHEBI:29105"/>
        <label>2</label>
    </ligand>
</feature>
<feature type="active site" description="Proton acceptor" evidence="8">
    <location>
        <position position="117"/>
    </location>
</feature>
<dbReference type="NCBIfam" id="NF003367">
    <property type="entry name" value="PRK04443.1"/>
    <property type="match status" value="1"/>
</dbReference>